<comment type="caution">
    <text evidence="2">The sequence shown here is derived from an EMBL/GenBank/DDBJ whole genome shotgun (WGS) entry which is preliminary data.</text>
</comment>
<keyword evidence="3" id="KW-1185">Reference proteome</keyword>
<reference evidence="2" key="1">
    <citation type="submission" date="2020-07" db="EMBL/GenBank/DDBJ databases">
        <title>Pseudomonas chaetoceroseae sp. nov., a new member of the Pseudomonas oleovorans group isolated from a culture of Chaetoceros calcitrans.</title>
        <authorList>
            <person name="Girard L."/>
            <person name="Lood C."/>
            <person name="De Mot R."/>
            <person name="Baudart J."/>
        </authorList>
    </citation>
    <scope>NUCLEOTIDE SEQUENCE</scope>
    <source>
        <strain evidence="2">536</strain>
    </source>
</reference>
<evidence type="ECO:0000313" key="2">
    <source>
        <dbReference type="EMBL" id="MBG0838336.1"/>
    </source>
</evidence>
<accession>A0A931D601</accession>
<feature type="region of interest" description="Disordered" evidence="1">
    <location>
        <begin position="459"/>
        <end position="478"/>
    </location>
</feature>
<dbReference type="EMBL" id="JACFYX010000041">
    <property type="protein sequence ID" value="MBG0838336.1"/>
    <property type="molecule type" value="Genomic_DNA"/>
</dbReference>
<organism evidence="2 3">
    <name type="scientific">Pseudomonas chaetocerotis</name>
    <dbReference type="NCBI Taxonomy" id="2758695"/>
    <lineage>
        <taxon>Bacteria</taxon>
        <taxon>Pseudomonadati</taxon>
        <taxon>Pseudomonadota</taxon>
        <taxon>Gammaproteobacteria</taxon>
        <taxon>Pseudomonadales</taxon>
        <taxon>Pseudomonadaceae</taxon>
        <taxon>Pseudomonas</taxon>
    </lineage>
</organism>
<dbReference type="AlphaFoldDB" id="A0A931D601"/>
<evidence type="ECO:0000313" key="3">
    <source>
        <dbReference type="Proteomes" id="UP000596932"/>
    </source>
</evidence>
<name>A0A931D601_9PSED</name>
<gene>
    <name evidence="2" type="ORF">H3221_24795</name>
</gene>
<protein>
    <submittedName>
        <fullName evidence="2">Uncharacterized protein</fullName>
    </submittedName>
</protein>
<dbReference type="Proteomes" id="UP000596932">
    <property type="component" value="Unassembled WGS sequence"/>
</dbReference>
<dbReference type="NCBIfam" id="NF040700">
    <property type="entry name" value="VPA1262_N_dom"/>
    <property type="match status" value="1"/>
</dbReference>
<sequence length="589" mass="65792">MPKKMIAWDAARTRAKLDELVEPGVIGFYRSVEVTEVLGVQGKALTNFLTLAVAEPVEAPAEVDWKSILLNQKRLKLRGTDWYVGIAQYRLSLDAFLEKVSEFEMTGRWRPAPVELQTGTLAAVPPQFVPADGFKSHPWNGVLKNNFFEGSHVLELFDTSKEHLRFLFGESRRLTCLAELVGEYLPIKLDGMSDRLGNIIIQLPVTVISSEARSSSDYDHSVAITWHPDVSPRNVRVAAEIWQDSTVTSFDAAVISTGEATLQLNSPGGGARTQIWDEDRRVLLSATPPVHFLTAASFSMSIAHPGSSSPRRDFLLPDSMGNMAPQSLALIQERSAQLIGSKPEAPREPWVSQRVFSESVASLKSRREFVQYGLDEGVLQEVEKKPAAEPESIQAEDTSAENLSRKFTRRMVALEDLRWLMKEHGGEGVWLWDPFLNAEDVLRTLFFCPHHGVQLRALTAGKAPPDDGPNSVVEDADERERRRQALARAEQKKRDQAAHLEAAKGNGRGLHLEFRVREGGAGWGFHDRFIIFPREIGSALAWSLGTSINSYGDEHHILQKVAHGEPIAQAFQELWEQLEGEQYLIWKTP</sequence>
<evidence type="ECO:0000256" key="1">
    <source>
        <dbReference type="SAM" id="MobiDB-lite"/>
    </source>
</evidence>
<dbReference type="RefSeq" id="WP_196477128.1">
    <property type="nucleotide sequence ID" value="NZ_JACFYX020000008.1"/>
</dbReference>
<proteinExistence type="predicted"/>